<gene>
    <name evidence="1" type="primary">LOC115975313</name>
</gene>
<protein>
    <submittedName>
        <fullName evidence="1">Uncharacterized protein</fullName>
    </submittedName>
</protein>
<dbReference type="GeneID" id="115975313"/>
<dbReference type="EnsemblPlants" id="QL02p047015:mrna">
    <property type="protein sequence ID" value="QL02p047015:mrna:CDS:1"/>
    <property type="gene ID" value="QL02p047015"/>
</dbReference>
<dbReference type="PANTHER" id="PTHR33320:SF30">
    <property type="entry name" value="OS04G0606200 PROTEIN"/>
    <property type="match status" value="1"/>
</dbReference>
<name>A0A7N2KWB8_QUELO</name>
<accession>A0A7N2KWB8</accession>
<organism evidence="1 2">
    <name type="scientific">Quercus lobata</name>
    <name type="common">Valley oak</name>
    <dbReference type="NCBI Taxonomy" id="97700"/>
    <lineage>
        <taxon>Eukaryota</taxon>
        <taxon>Viridiplantae</taxon>
        <taxon>Streptophyta</taxon>
        <taxon>Embryophyta</taxon>
        <taxon>Tracheophyta</taxon>
        <taxon>Spermatophyta</taxon>
        <taxon>Magnoliopsida</taxon>
        <taxon>eudicotyledons</taxon>
        <taxon>Gunneridae</taxon>
        <taxon>Pentapetalae</taxon>
        <taxon>rosids</taxon>
        <taxon>fabids</taxon>
        <taxon>Fagales</taxon>
        <taxon>Fagaceae</taxon>
        <taxon>Quercus</taxon>
    </lineage>
</organism>
<dbReference type="RefSeq" id="XP_030951905.1">
    <property type="nucleotide sequence ID" value="XM_031096045.1"/>
</dbReference>
<evidence type="ECO:0000313" key="2">
    <source>
        <dbReference type="Proteomes" id="UP000594261"/>
    </source>
</evidence>
<dbReference type="InParanoid" id="A0A7N2KWB8"/>
<dbReference type="KEGG" id="qlo:115975313"/>
<dbReference type="OMA" id="MWLVYVC"/>
<dbReference type="AlphaFoldDB" id="A0A7N2KWB8"/>
<dbReference type="PANTHER" id="PTHR33320">
    <property type="entry name" value="METHIONYL-TRNA SYNTHETASE"/>
    <property type="match status" value="1"/>
</dbReference>
<keyword evidence="2" id="KW-1185">Reference proteome</keyword>
<proteinExistence type="predicted"/>
<dbReference type="Gramene" id="QL02p047015:mrna">
    <property type="protein sequence ID" value="QL02p047015:mrna:CDS:1"/>
    <property type="gene ID" value="QL02p047015"/>
</dbReference>
<dbReference type="OrthoDB" id="610577at2759"/>
<sequence>MWFLFVCDGEERELGRQQAPGSCSYCRGKVQAMDVERQCNFCFLPICFKIKRKYFCTLCSRRLELYY</sequence>
<evidence type="ECO:0000313" key="1">
    <source>
        <dbReference type="EnsemblPlants" id="QL02p047015:mrna:CDS:1"/>
    </source>
</evidence>
<reference evidence="2" key="1">
    <citation type="journal article" date="2016" name="G3 (Bethesda)">
        <title>First Draft Assembly and Annotation of the Genome of a California Endemic Oak Quercus lobata Nee (Fagaceae).</title>
        <authorList>
            <person name="Sork V.L."/>
            <person name="Fitz-Gibbon S.T."/>
            <person name="Puiu D."/>
            <person name="Crepeau M."/>
            <person name="Gugger P.F."/>
            <person name="Sherman R."/>
            <person name="Stevens K."/>
            <person name="Langley C.H."/>
            <person name="Pellegrini M."/>
            <person name="Salzberg S.L."/>
        </authorList>
    </citation>
    <scope>NUCLEOTIDE SEQUENCE [LARGE SCALE GENOMIC DNA]</scope>
    <source>
        <strain evidence="2">cv. SW786</strain>
    </source>
</reference>
<reference evidence="1" key="2">
    <citation type="submission" date="2021-01" db="UniProtKB">
        <authorList>
            <consortium name="EnsemblPlants"/>
        </authorList>
    </citation>
    <scope>IDENTIFICATION</scope>
</reference>
<dbReference type="Proteomes" id="UP000594261">
    <property type="component" value="Chromosome 2"/>
</dbReference>
<dbReference type="FunCoup" id="A0A7N2KWB8">
    <property type="interactions" value="59"/>
</dbReference>